<dbReference type="AlphaFoldDB" id="A0A4V6NFL2"/>
<gene>
    <name evidence="4" type="ORF">EZJ58_0343</name>
</gene>
<organism evidence="4 5">
    <name type="scientific">Sodalis ligni</name>
    <dbReference type="NCBI Taxonomy" id="2697027"/>
    <lineage>
        <taxon>Bacteria</taxon>
        <taxon>Pseudomonadati</taxon>
        <taxon>Pseudomonadota</taxon>
        <taxon>Gammaproteobacteria</taxon>
        <taxon>Enterobacterales</taxon>
        <taxon>Bruguierivoracaceae</taxon>
        <taxon>Sodalis</taxon>
    </lineage>
</organism>
<dbReference type="GO" id="GO:0006355">
    <property type="term" value="P:regulation of DNA-templated transcription"/>
    <property type="evidence" value="ECO:0007669"/>
    <property type="project" value="InterPro"/>
</dbReference>
<keyword evidence="1" id="KW-0805">Transcription regulation</keyword>
<keyword evidence="5" id="KW-1185">Reference proteome</keyword>
<dbReference type="Gene3D" id="1.10.274.110">
    <property type="match status" value="1"/>
</dbReference>
<dbReference type="Proteomes" id="UP000294555">
    <property type="component" value="Unassembled WGS sequence"/>
</dbReference>
<evidence type="ECO:0000256" key="2">
    <source>
        <dbReference type="ARBA" id="ARBA00023125"/>
    </source>
</evidence>
<protein>
    <submittedName>
        <fullName evidence="4">Antitermination protein</fullName>
    </submittedName>
</protein>
<accession>A0A4V6NFL2</accession>
<evidence type="ECO:0000313" key="4">
    <source>
        <dbReference type="EMBL" id="TCL02338.1"/>
    </source>
</evidence>
<dbReference type="InterPro" id="IPR003222">
    <property type="entry name" value="Antitermntn"/>
</dbReference>
<comment type="caution">
    <text evidence="4">The sequence shown here is derived from an EMBL/GenBank/DDBJ whole genome shotgun (WGS) entry which is preliminary data.</text>
</comment>
<keyword evidence="3" id="KW-0804">Transcription</keyword>
<reference evidence="4 5" key="1">
    <citation type="submission" date="2019-02" db="EMBL/GenBank/DDBJ databases">
        <title>Investigation of anaerobic lignin degradation for improved lignocellulosic biofuels.</title>
        <authorList>
            <person name="Deangelis K."/>
        </authorList>
    </citation>
    <scope>NUCLEOTIDE SEQUENCE [LARGE SCALE GENOMIC DNA]</scope>
    <source>
        <strain evidence="4 5">159R</strain>
    </source>
</reference>
<dbReference type="GO" id="GO:0003677">
    <property type="term" value="F:DNA binding"/>
    <property type="evidence" value="ECO:0007669"/>
    <property type="project" value="UniProtKB-KW"/>
</dbReference>
<evidence type="ECO:0000256" key="3">
    <source>
        <dbReference type="ARBA" id="ARBA00023163"/>
    </source>
</evidence>
<evidence type="ECO:0000256" key="1">
    <source>
        <dbReference type="ARBA" id="ARBA00023015"/>
    </source>
</evidence>
<dbReference type="EMBL" id="SJOI01000001">
    <property type="protein sequence ID" value="TCL02338.1"/>
    <property type="molecule type" value="Genomic_DNA"/>
</dbReference>
<dbReference type="Pfam" id="PF03589">
    <property type="entry name" value="Antiterm"/>
    <property type="match status" value="1"/>
</dbReference>
<proteinExistence type="predicted"/>
<dbReference type="InterPro" id="IPR038500">
    <property type="entry name" value="Antitermination_sf"/>
</dbReference>
<evidence type="ECO:0000313" key="5">
    <source>
        <dbReference type="Proteomes" id="UP000294555"/>
    </source>
</evidence>
<keyword evidence="2" id="KW-0238">DNA-binding</keyword>
<name>A0A4V6NFL2_9GAMM</name>
<sequence>MWTRSAASVRTCECCGGEGVLEERKFVMNKLAATRETVSMFERGDLPASIEQMPGREMLAKLSYYDITCRICPTCNGKKVVSNSCRCNGRGEVVDKEKTAEQGGIPVYKTCSKCQGRRYSHIPAETVRRALAGIGLDMPQQTWSRTLKPFYEDLITQCHKEESDAGAALENITR</sequence>